<dbReference type="HOGENOM" id="CLU_3207039_0_0_6"/>
<dbReference type="Proteomes" id="UP000002045">
    <property type="component" value="Chromosome"/>
</dbReference>
<keyword evidence="1" id="KW-0812">Transmembrane</keyword>
<protein>
    <submittedName>
        <fullName evidence="2">Uncharacterized protein</fullName>
    </submittedName>
</protein>
<reference evidence="2" key="1">
    <citation type="journal article" date="2011" name="PLoS ONE">
        <title>The entomopathogenic bacterial endosymbionts xenorhabdus and photorhabdus: convergent lifestyles from divergent genomes.</title>
        <authorList>
            <person name="Chaston J.M."/>
            <person name="Suen G."/>
            <person name="Tucker S.L."/>
            <person name="Andersen A.W."/>
            <person name="Bhasin A."/>
            <person name="Bode E."/>
            <person name="Bode H.B."/>
            <person name="Brachmann A.O."/>
            <person name="Cowles C.E."/>
            <person name="Cowles K.N."/>
            <person name="Darby C."/>
            <person name="de Leon L."/>
            <person name="Drace K."/>
            <person name="Du Z."/>
            <person name="Givaudan A."/>
            <person name="Herbert Tran E.E."/>
            <person name="Jewell K.A."/>
            <person name="Knack J.J."/>
            <person name="Krasomil-Osterfeld K.C."/>
            <person name="Kukor R."/>
            <person name="Lanois A."/>
            <person name="Latreille P."/>
            <person name="Leimgruber N.K."/>
            <person name="Lipke C.M."/>
            <person name="Liu R."/>
            <person name="Lu X."/>
            <person name="Martens E.C."/>
            <person name="Marri P.R."/>
            <person name="Medigue C."/>
            <person name="Menard M.L."/>
            <person name="Miller N.M."/>
            <person name="Morales-Soto N."/>
            <person name="Norton S."/>
            <person name="Ogier J.C."/>
            <person name="Orchard S.S."/>
            <person name="Park D."/>
            <person name="Park Y."/>
            <person name="Qurollo B.A."/>
            <person name="Sugar D.R."/>
            <person name="Richards G.R."/>
            <person name="Rouy Z."/>
            <person name="Slominski B."/>
            <person name="Slominski K."/>
            <person name="Snyder H."/>
            <person name="Tjaden B.C."/>
            <person name="van der Hoeven R."/>
            <person name="Welch R.D."/>
            <person name="Wheeler C."/>
            <person name="Xiang B."/>
            <person name="Barbazuk B."/>
            <person name="Gaudriault S."/>
            <person name="Goodner B."/>
            <person name="Slater S.C."/>
            <person name="Forst S."/>
            <person name="Goldman B.S."/>
            <person name="Goodrich-Blair H."/>
        </authorList>
    </citation>
    <scope>NUCLEOTIDE SEQUENCE [LARGE SCALE GENOMIC DNA]</scope>
    <source>
        <strain evidence="2">SS-2004</strain>
    </source>
</reference>
<dbReference type="EMBL" id="FN667741">
    <property type="protein sequence ID" value="CBJ79160.1"/>
    <property type="molecule type" value="Genomic_DNA"/>
</dbReference>
<sequence length="45" mass="5011">MVSLTTGINSLINLGLFLFIFILNMLSGGRVLKDFDLDRLLVDVL</sequence>
<organism evidence="2 3">
    <name type="scientific">Xenorhabdus bovienii (strain SS-2004)</name>
    <name type="common">Xenorhabdus nematophila subsp. bovienii</name>
    <dbReference type="NCBI Taxonomy" id="406818"/>
    <lineage>
        <taxon>Bacteria</taxon>
        <taxon>Pseudomonadati</taxon>
        <taxon>Pseudomonadota</taxon>
        <taxon>Gammaproteobacteria</taxon>
        <taxon>Enterobacterales</taxon>
        <taxon>Morganellaceae</taxon>
        <taxon>Xenorhabdus</taxon>
    </lineage>
</organism>
<dbReference type="STRING" id="406818.XBJ1_0005"/>
<accession>D3UXY2</accession>
<keyword evidence="1" id="KW-0472">Membrane</keyword>
<keyword evidence="1" id="KW-1133">Transmembrane helix</keyword>
<evidence type="ECO:0000313" key="2">
    <source>
        <dbReference type="EMBL" id="CBJ79160.1"/>
    </source>
</evidence>
<proteinExistence type="predicted"/>
<gene>
    <name evidence="2" type="ordered locus">XBJ1_0005</name>
</gene>
<dbReference type="KEGG" id="xbo:XBJ1_0005"/>
<dbReference type="AlphaFoldDB" id="D3UXY2"/>
<feature type="transmembrane region" description="Helical" evidence="1">
    <location>
        <begin position="6"/>
        <end position="26"/>
    </location>
</feature>
<evidence type="ECO:0000313" key="3">
    <source>
        <dbReference type="Proteomes" id="UP000002045"/>
    </source>
</evidence>
<name>D3UXY2_XENBS</name>
<evidence type="ECO:0000256" key="1">
    <source>
        <dbReference type="SAM" id="Phobius"/>
    </source>
</evidence>